<protein>
    <submittedName>
        <fullName evidence="2">Uncharacterized protein</fullName>
    </submittedName>
</protein>
<comment type="caution">
    <text evidence="2">The sequence shown here is derived from an EMBL/GenBank/DDBJ whole genome shotgun (WGS) entry which is preliminary data.</text>
</comment>
<evidence type="ECO:0000256" key="1">
    <source>
        <dbReference type="SAM" id="MobiDB-lite"/>
    </source>
</evidence>
<gene>
    <name evidence="2" type="ORF">PFLUV_G00219370</name>
</gene>
<dbReference type="EMBL" id="VHII01000019">
    <property type="protein sequence ID" value="KAF1375374.1"/>
    <property type="molecule type" value="Genomic_DNA"/>
</dbReference>
<feature type="region of interest" description="Disordered" evidence="1">
    <location>
        <begin position="45"/>
        <end position="66"/>
    </location>
</feature>
<name>A0A6A5EH79_PERFL</name>
<evidence type="ECO:0000313" key="2">
    <source>
        <dbReference type="EMBL" id="KAF1375374.1"/>
    </source>
</evidence>
<dbReference type="Proteomes" id="UP000465112">
    <property type="component" value="Chromosome 19"/>
</dbReference>
<sequence>MLTQAHALLLAHSAAGSSPSPLRSAVALNAITAVRFSGDVDRLTGRRLPGIPASPPGYSRSQSNPETRTMVMVMMMMMMKRRRMMMKRRRMSCGRGSAVAV</sequence>
<organism evidence="2 3">
    <name type="scientific">Perca fluviatilis</name>
    <name type="common">European perch</name>
    <dbReference type="NCBI Taxonomy" id="8168"/>
    <lineage>
        <taxon>Eukaryota</taxon>
        <taxon>Metazoa</taxon>
        <taxon>Chordata</taxon>
        <taxon>Craniata</taxon>
        <taxon>Vertebrata</taxon>
        <taxon>Euteleostomi</taxon>
        <taxon>Actinopterygii</taxon>
        <taxon>Neopterygii</taxon>
        <taxon>Teleostei</taxon>
        <taxon>Neoteleostei</taxon>
        <taxon>Acanthomorphata</taxon>
        <taxon>Eupercaria</taxon>
        <taxon>Perciformes</taxon>
        <taxon>Percoidei</taxon>
        <taxon>Percidae</taxon>
        <taxon>Percinae</taxon>
        <taxon>Perca</taxon>
    </lineage>
</organism>
<keyword evidence="3" id="KW-1185">Reference proteome</keyword>
<evidence type="ECO:0000313" key="3">
    <source>
        <dbReference type="Proteomes" id="UP000465112"/>
    </source>
</evidence>
<accession>A0A6A5EH79</accession>
<dbReference type="AlphaFoldDB" id="A0A6A5EH79"/>
<proteinExistence type="predicted"/>
<reference evidence="2 3" key="1">
    <citation type="submission" date="2019-06" db="EMBL/GenBank/DDBJ databases">
        <title>A chromosome-scale genome assembly of the European perch, Perca fluviatilis.</title>
        <authorList>
            <person name="Roques C."/>
            <person name="Zahm M."/>
            <person name="Cabau C."/>
            <person name="Klopp C."/>
            <person name="Bouchez O."/>
            <person name="Donnadieu C."/>
            <person name="Kuhl H."/>
            <person name="Gislard M."/>
            <person name="Guendouz S."/>
            <person name="Journot L."/>
            <person name="Haffray P."/>
            <person name="Bestin A."/>
            <person name="Morvezen R."/>
            <person name="Feron R."/>
            <person name="Wen M."/>
            <person name="Jouanno E."/>
            <person name="Herpin A."/>
            <person name="Schartl M."/>
            <person name="Postlethwait J."/>
            <person name="Schaerlinger B."/>
            <person name="Chardard D."/>
            <person name="Lecocq T."/>
            <person name="Poncet C."/>
            <person name="Jaffrelo L."/>
            <person name="Lampietro C."/>
            <person name="Guiguen Y."/>
        </authorList>
    </citation>
    <scope>NUCLEOTIDE SEQUENCE [LARGE SCALE GENOMIC DNA]</scope>
    <source>
        <tissue evidence="2">Blood</tissue>
    </source>
</reference>